<comment type="caution">
    <text evidence="16">The sequence shown here is derived from an EMBL/GenBank/DDBJ whole genome shotgun (WGS) entry which is preliminary data.</text>
</comment>
<dbReference type="InterPro" id="IPR000531">
    <property type="entry name" value="Beta-barrel_TonB"/>
</dbReference>
<evidence type="ECO:0000256" key="2">
    <source>
        <dbReference type="ARBA" id="ARBA00008143"/>
    </source>
</evidence>
<proteinExistence type="inferred from homology"/>
<evidence type="ECO:0000256" key="6">
    <source>
        <dbReference type="ARBA" id="ARBA00022729"/>
    </source>
</evidence>
<evidence type="ECO:0000256" key="7">
    <source>
        <dbReference type="ARBA" id="ARBA00023077"/>
    </source>
</evidence>
<feature type="signal peptide" evidence="13">
    <location>
        <begin position="1"/>
        <end position="21"/>
    </location>
</feature>
<feature type="domain" description="TonB-dependent receptor plug" evidence="15">
    <location>
        <begin position="47"/>
        <end position="145"/>
    </location>
</feature>
<keyword evidence="5 11" id="KW-0812">Transmembrane</keyword>
<evidence type="ECO:0000313" key="16">
    <source>
        <dbReference type="EMBL" id="MBB6092147.1"/>
    </source>
</evidence>
<keyword evidence="17" id="KW-1185">Reference proteome</keyword>
<dbReference type="EMBL" id="JACHHZ010000001">
    <property type="protein sequence ID" value="MBB6092147.1"/>
    <property type="molecule type" value="Genomic_DNA"/>
</dbReference>
<keyword evidence="4 11" id="KW-1134">Transmembrane beta strand</keyword>
<dbReference type="AlphaFoldDB" id="A0A841HGV4"/>
<dbReference type="PROSITE" id="PS52016">
    <property type="entry name" value="TONB_DEPENDENT_REC_3"/>
    <property type="match status" value="1"/>
</dbReference>
<evidence type="ECO:0000256" key="5">
    <source>
        <dbReference type="ARBA" id="ARBA00022692"/>
    </source>
</evidence>
<evidence type="ECO:0000259" key="14">
    <source>
        <dbReference type="Pfam" id="PF00593"/>
    </source>
</evidence>
<evidence type="ECO:0000256" key="12">
    <source>
        <dbReference type="RuleBase" id="RU003357"/>
    </source>
</evidence>
<dbReference type="GO" id="GO:0015344">
    <property type="term" value="F:siderophore uptake transmembrane transporter activity"/>
    <property type="evidence" value="ECO:0007669"/>
    <property type="project" value="TreeGrafter"/>
</dbReference>
<keyword evidence="10 11" id="KW-0998">Cell outer membrane</keyword>
<dbReference type="PANTHER" id="PTHR30069:SF29">
    <property type="entry name" value="HEMOGLOBIN AND HEMOGLOBIN-HAPTOGLOBIN-BINDING PROTEIN 1-RELATED"/>
    <property type="match status" value="1"/>
</dbReference>
<dbReference type="Pfam" id="PF00593">
    <property type="entry name" value="TonB_dep_Rec_b-barrel"/>
    <property type="match status" value="1"/>
</dbReference>
<keyword evidence="3 11" id="KW-0813">Transport</keyword>
<evidence type="ECO:0000313" key="17">
    <source>
        <dbReference type="Proteomes" id="UP000588068"/>
    </source>
</evidence>
<evidence type="ECO:0000256" key="3">
    <source>
        <dbReference type="ARBA" id="ARBA00022448"/>
    </source>
</evidence>
<feature type="domain" description="TonB-dependent receptor-like beta-barrel" evidence="14">
    <location>
        <begin position="227"/>
        <end position="651"/>
    </location>
</feature>
<dbReference type="InterPro" id="IPR037066">
    <property type="entry name" value="Plug_dom_sf"/>
</dbReference>
<feature type="chain" id="PRO_5032720453" evidence="13">
    <location>
        <begin position="22"/>
        <end position="677"/>
    </location>
</feature>
<evidence type="ECO:0000259" key="15">
    <source>
        <dbReference type="Pfam" id="PF07715"/>
    </source>
</evidence>
<evidence type="ECO:0000256" key="9">
    <source>
        <dbReference type="ARBA" id="ARBA00023170"/>
    </source>
</evidence>
<comment type="similarity">
    <text evidence="2">Belongs to the TonB-dependent receptor family. Hemoglobin/haptoglobin binding protein subfamily.</text>
</comment>
<dbReference type="InterPro" id="IPR039426">
    <property type="entry name" value="TonB-dep_rcpt-like"/>
</dbReference>
<comment type="subcellular location">
    <subcellularLocation>
        <location evidence="1 11">Cell outer membrane</location>
        <topology evidence="1 11">Multi-pass membrane protein</topology>
    </subcellularLocation>
</comment>
<keyword evidence="9 16" id="KW-0675">Receptor</keyword>
<dbReference type="RefSeq" id="WP_221304019.1">
    <property type="nucleotide sequence ID" value="NZ_JACHHZ010000001.1"/>
</dbReference>
<keyword evidence="7 12" id="KW-0798">TonB box</keyword>
<evidence type="ECO:0000256" key="1">
    <source>
        <dbReference type="ARBA" id="ARBA00004571"/>
    </source>
</evidence>
<keyword evidence="6 13" id="KW-0732">Signal</keyword>
<keyword evidence="8 11" id="KW-0472">Membrane</keyword>
<accession>A0A841HGV4</accession>
<dbReference type="GO" id="GO:0044718">
    <property type="term" value="P:siderophore transmembrane transport"/>
    <property type="evidence" value="ECO:0007669"/>
    <property type="project" value="TreeGrafter"/>
</dbReference>
<reference evidence="16 17" key="1">
    <citation type="submission" date="2020-08" db="EMBL/GenBank/DDBJ databases">
        <title>Genomic Encyclopedia of Type Strains, Phase IV (KMG-IV): sequencing the most valuable type-strain genomes for metagenomic binning, comparative biology and taxonomic classification.</title>
        <authorList>
            <person name="Goeker M."/>
        </authorList>
    </citation>
    <scope>NUCLEOTIDE SEQUENCE [LARGE SCALE GENOMIC DNA]</scope>
    <source>
        <strain evidence="16 17">DSM 26723</strain>
    </source>
</reference>
<evidence type="ECO:0000256" key="10">
    <source>
        <dbReference type="ARBA" id="ARBA00023237"/>
    </source>
</evidence>
<protein>
    <submittedName>
        <fullName evidence="16">Iron complex outermembrane receptor protein</fullName>
    </submittedName>
</protein>
<dbReference type="Gene3D" id="2.40.170.20">
    <property type="entry name" value="TonB-dependent receptor, beta-barrel domain"/>
    <property type="match status" value="1"/>
</dbReference>
<organism evidence="16 17">
    <name type="scientific">Povalibacter uvarum</name>
    <dbReference type="NCBI Taxonomy" id="732238"/>
    <lineage>
        <taxon>Bacteria</taxon>
        <taxon>Pseudomonadati</taxon>
        <taxon>Pseudomonadota</taxon>
        <taxon>Gammaproteobacteria</taxon>
        <taxon>Steroidobacterales</taxon>
        <taxon>Steroidobacteraceae</taxon>
        <taxon>Povalibacter</taxon>
    </lineage>
</organism>
<dbReference type="Gene3D" id="2.170.130.10">
    <property type="entry name" value="TonB-dependent receptor, plug domain"/>
    <property type="match status" value="1"/>
</dbReference>
<evidence type="ECO:0000256" key="11">
    <source>
        <dbReference type="PROSITE-ProRule" id="PRU01360"/>
    </source>
</evidence>
<sequence>MKKVAALLALPALAHGSMAGAEDGTFTLGEITVTATRVAEDVLTDAIVDRKEIWSFNRSTLDEAVKLVAGVTSTFDSNGRRNEHDILVRGYGRWQVPLSIDGIRVYLPADNRLDFSRFLTDDLAQIQIQKGYASVIDGPGGLGGAINLVTRKPTEKFEGEVQAGLFGADSDDQGWLAAARVGTRQHKFYAQASGSYLDRDHWSVSDDFQPTAIEDGGERNGSDNRDWRVNAKVGFTPNETDEYSLSYTSQSGSKGAPLNVFNNPPNPPNSYWRWPWWDIENLYWLSNTQLGSNAYLKTRLFYNTFDNALYAYDNATYATQSANGRFRSIYDDTGYGGSIEAGMSLTDRDTLRAVVHYRRDKHTERNYNRPTHPTLSSVEPLQETLEDTWSVALENTFKATAAIDVVLGISYDKNDLKRAQEYNTTQALFGYPTGGSDAVNAQGAVHWRYADGARLYGSISSRTRFPTIFERYSTRFGTAVPNPDLESERGTNYEIGWEAALGERSSLSAAIFYNDVADMIQTVVVSAGPPQLTQAQNVGDGEYYGIELSGDAHVLPQLRVGGNYTYLERRIVDPLQPNFRPTGTPSNQAFLFLAYQPWESFTITPSVEIADDRWSDVTGGGYIEVGSYTLANLQFQYAAEHWEVAVGGRNLADENYQLAYGYPEQGRTWFAKFKAFF</sequence>
<dbReference type="InterPro" id="IPR036942">
    <property type="entry name" value="Beta-barrel_TonB_sf"/>
</dbReference>
<evidence type="ECO:0000256" key="13">
    <source>
        <dbReference type="SAM" id="SignalP"/>
    </source>
</evidence>
<name>A0A841HGV4_9GAMM</name>
<evidence type="ECO:0000256" key="8">
    <source>
        <dbReference type="ARBA" id="ARBA00023136"/>
    </source>
</evidence>
<dbReference type="CDD" id="cd01347">
    <property type="entry name" value="ligand_gated_channel"/>
    <property type="match status" value="1"/>
</dbReference>
<dbReference type="Pfam" id="PF07715">
    <property type="entry name" value="Plug"/>
    <property type="match status" value="1"/>
</dbReference>
<dbReference type="SUPFAM" id="SSF56935">
    <property type="entry name" value="Porins"/>
    <property type="match status" value="1"/>
</dbReference>
<evidence type="ECO:0000256" key="4">
    <source>
        <dbReference type="ARBA" id="ARBA00022452"/>
    </source>
</evidence>
<gene>
    <name evidence="16" type="ORF">HNQ60_000993</name>
</gene>
<dbReference type="Proteomes" id="UP000588068">
    <property type="component" value="Unassembled WGS sequence"/>
</dbReference>
<dbReference type="GO" id="GO:0009279">
    <property type="term" value="C:cell outer membrane"/>
    <property type="evidence" value="ECO:0007669"/>
    <property type="project" value="UniProtKB-SubCell"/>
</dbReference>
<dbReference type="InterPro" id="IPR012910">
    <property type="entry name" value="Plug_dom"/>
</dbReference>
<dbReference type="PANTHER" id="PTHR30069">
    <property type="entry name" value="TONB-DEPENDENT OUTER MEMBRANE RECEPTOR"/>
    <property type="match status" value="1"/>
</dbReference>